<reference evidence="2 3" key="1">
    <citation type="submission" date="2015-09" db="EMBL/GenBank/DDBJ databases">
        <title>Identification and resolution of microdiversity through metagenomic sequencing of parallel consortia.</title>
        <authorList>
            <person name="Nelson W.C."/>
            <person name="Romine M.F."/>
            <person name="Lindemann S.R."/>
        </authorList>
    </citation>
    <scope>NUCLEOTIDE SEQUENCE [LARGE SCALE GENOMIC DNA]</scope>
    <source>
        <strain evidence="2">HL-109</strain>
    </source>
</reference>
<evidence type="ECO:0000256" key="1">
    <source>
        <dbReference type="SAM" id="MobiDB-lite"/>
    </source>
</evidence>
<accession>A0A0P8BHP4</accession>
<dbReference type="Proteomes" id="UP000050497">
    <property type="component" value="Unassembled WGS sequence"/>
</dbReference>
<evidence type="ECO:0000313" key="3">
    <source>
        <dbReference type="Proteomes" id="UP000050497"/>
    </source>
</evidence>
<evidence type="ECO:0000313" key="2">
    <source>
        <dbReference type="EMBL" id="KPQ08667.1"/>
    </source>
</evidence>
<protein>
    <submittedName>
        <fullName evidence="2">Uncharacterized protein</fullName>
    </submittedName>
</protein>
<sequence>MQRLHVQTCGLAGLKARGLEVRGLEIWNFGCLRSRMQAHMLACPHVGVFGCVLISPCCSSPIRKRIPCPGLTKATIPKPFRGWAAGDAVPLQAVDGSRKSGAVPAECARRSNPGTDIGICTIPMKAEPADPMSSPSAKSGQIRPTRPACSSGPSGSIKPECRQAATLSRTHAVMPSSCHAFKLPCLHAGRPSCGQALMQASPHTCTCGRATMRA</sequence>
<organism evidence="2 3">
    <name type="scientific">Saliniramus fredricksonii</name>
    <dbReference type="NCBI Taxonomy" id="1653334"/>
    <lineage>
        <taxon>Bacteria</taxon>
        <taxon>Pseudomonadati</taxon>
        <taxon>Pseudomonadota</taxon>
        <taxon>Alphaproteobacteria</taxon>
        <taxon>Hyphomicrobiales</taxon>
        <taxon>Salinarimonadaceae</taxon>
        <taxon>Saliniramus</taxon>
    </lineage>
</organism>
<name>A0A0P8BHP4_9HYPH</name>
<comment type="caution">
    <text evidence="2">The sequence shown here is derived from an EMBL/GenBank/DDBJ whole genome shotgun (WGS) entry which is preliminary data.</text>
</comment>
<feature type="region of interest" description="Disordered" evidence="1">
    <location>
        <begin position="128"/>
        <end position="157"/>
    </location>
</feature>
<dbReference type="EMBL" id="LJSX01000045">
    <property type="protein sequence ID" value="KPQ08667.1"/>
    <property type="molecule type" value="Genomic_DNA"/>
</dbReference>
<gene>
    <name evidence="2" type="ORF">HLUCCO17_17475</name>
</gene>
<dbReference type="AlphaFoldDB" id="A0A0P8BHP4"/>
<proteinExistence type="predicted"/>